<dbReference type="EMBL" id="DTIB01000051">
    <property type="protein sequence ID" value="HGB24864.1"/>
    <property type="molecule type" value="Genomic_DNA"/>
</dbReference>
<organism evidence="2">
    <name type="scientific">Thermofilum pendens</name>
    <dbReference type="NCBI Taxonomy" id="2269"/>
    <lineage>
        <taxon>Archaea</taxon>
        <taxon>Thermoproteota</taxon>
        <taxon>Thermoprotei</taxon>
        <taxon>Thermofilales</taxon>
        <taxon>Thermofilaceae</taxon>
        <taxon>Thermofilum</taxon>
    </lineage>
</organism>
<reference evidence="2" key="1">
    <citation type="journal article" date="2020" name="mSystems">
        <title>Genome- and Community-Level Interaction Insights into Carbon Utilization and Element Cycling Functions of Hydrothermarchaeota in Hydrothermal Sediment.</title>
        <authorList>
            <person name="Zhou Z."/>
            <person name="Liu Y."/>
            <person name="Xu W."/>
            <person name="Pan J."/>
            <person name="Luo Z.H."/>
            <person name="Li M."/>
        </authorList>
    </citation>
    <scope>NUCLEOTIDE SEQUENCE [LARGE SCALE GENOMIC DNA]</scope>
    <source>
        <strain evidence="2">SpSt-8</strain>
    </source>
</reference>
<protein>
    <submittedName>
        <fullName evidence="2">Uncharacterized protein</fullName>
    </submittedName>
</protein>
<feature type="region of interest" description="Disordered" evidence="1">
    <location>
        <begin position="284"/>
        <end position="316"/>
    </location>
</feature>
<proteinExistence type="predicted"/>
<dbReference type="AlphaFoldDB" id="A0A7C3WSY7"/>
<comment type="caution">
    <text evidence="2">The sequence shown here is derived from an EMBL/GenBank/DDBJ whole genome shotgun (WGS) entry which is preliminary data.</text>
</comment>
<gene>
    <name evidence="2" type="ORF">ENV88_02235</name>
</gene>
<sequence length="389" mass="44290">MVSPLSYYSNPRVLGEVAEFLRGRWVAVHCERRMRDGRPLLIRYLHGKPLRASSPAELAALLRKLSPLRPRAIYGTVSIYERLESREDVRGVDRVAARTLTWDIDSTPEHWRATVEAARVLLDELERHGVVRSVWLKWSGRGMHVHIHEGALSAEFLKQHGILDTTWSLVQFVAERVKERVVEVNVKHGSRVKVENLMDPQRVFTAPLSLHRELDASCVALKPDELDSFEPSWADPREPRHNPSWREYEPGEAEQLAELALKEVGGYLRRRKSTPLQVRLRALEEALSPPPSPQPLLSPNLEVKPRVPPAPLERRDLRGDPRKAVEYLEDILGHLELGLIPEERARLLLRAAIEVTLRAQGYAPEDVKKLIELYSEVLKLLEGRGTSGP</sequence>
<dbReference type="Gene3D" id="3.90.920.10">
    <property type="entry name" value="DNA primase, PRIM domain"/>
    <property type="match status" value="1"/>
</dbReference>
<dbReference type="SUPFAM" id="SSF56747">
    <property type="entry name" value="Prim-pol domain"/>
    <property type="match status" value="1"/>
</dbReference>
<evidence type="ECO:0000256" key="1">
    <source>
        <dbReference type="SAM" id="MobiDB-lite"/>
    </source>
</evidence>
<accession>A0A7C3WSY7</accession>
<name>A0A7C3WSY7_THEPE</name>
<evidence type="ECO:0000313" key="2">
    <source>
        <dbReference type="EMBL" id="HGB24864.1"/>
    </source>
</evidence>